<dbReference type="PANTHER" id="PTHR22911">
    <property type="entry name" value="ACYL-MALONYL CONDENSING ENZYME-RELATED"/>
    <property type="match status" value="1"/>
</dbReference>
<feature type="transmembrane region" description="Helical" evidence="6">
    <location>
        <begin position="276"/>
        <end position="293"/>
    </location>
</feature>
<dbReference type="PANTHER" id="PTHR22911:SF6">
    <property type="entry name" value="SOLUTE CARRIER FAMILY 35 MEMBER G1"/>
    <property type="match status" value="1"/>
</dbReference>
<dbReference type="Proteomes" id="UP000193017">
    <property type="component" value="Chromosome"/>
</dbReference>
<protein>
    <submittedName>
        <fullName evidence="8">EamA family transporter</fullName>
    </submittedName>
</protein>
<evidence type="ECO:0000256" key="3">
    <source>
        <dbReference type="ARBA" id="ARBA00022692"/>
    </source>
</evidence>
<organism evidence="8 9">
    <name type="scientific">Paracoccus contaminans</name>
    <dbReference type="NCBI Taxonomy" id="1945662"/>
    <lineage>
        <taxon>Bacteria</taxon>
        <taxon>Pseudomonadati</taxon>
        <taxon>Pseudomonadota</taxon>
        <taxon>Alphaproteobacteria</taxon>
        <taxon>Rhodobacterales</taxon>
        <taxon>Paracoccaceae</taxon>
        <taxon>Paracoccus</taxon>
    </lineage>
</organism>
<dbReference type="STRING" id="1945662.B0A89_08285"/>
<feature type="domain" description="EamA" evidence="7">
    <location>
        <begin position="20"/>
        <end position="150"/>
    </location>
</feature>
<feature type="transmembrane region" description="Helical" evidence="6">
    <location>
        <begin position="47"/>
        <end position="65"/>
    </location>
</feature>
<evidence type="ECO:0000256" key="4">
    <source>
        <dbReference type="ARBA" id="ARBA00022989"/>
    </source>
</evidence>
<feature type="transmembrane region" description="Helical" evidence="6">
    <location>
        <begin position="251"/>
        <end position="270"/>
    </location>
</feature>
<evidence type="ECO:0000313" key="9">
    <source>
        <dbReference type="Proteomes" id="UP000193017"/>
    </source>
</evidence>
<evidence type="ECO:0000259" key="7">
    <source>
        <dbReference type="Pfam" id="PF00892"/>
    </source>
</evidence>
<evidence type="ECO:0000256" key="2">
    <source>
        <dbReference type="ARBA" id="ARBA00009853"/>
    </source>
</evidence>
<proteinExistence type="inferred from homology"/>
<feature type="transmembrane region" description="Helical" evidence="6">
    <location>
        <begin position="220"/>
        <end position="239"/>
    </location>
</feature>
<accession>A0A1W6CXN4</accession>
<gene>
    <name evidence="8" type="ORF">B0A89_08285</name>
</gene>
<feature type="transmembrane region" description="Helical" evidence="6">
    <location>
        <begin position="105"/>
        <end position="127"/>
    </location>
</feature>
<dbReference type="SUPFAM" id="SSF103481">
    <property type="entry name" value="Multidrug resistance efflux transporter EmrE"/>
    <property type="match status" value="2"/>
</dbReference>
<dbReference type="Gene3D" id="1.10.3730.20">
    <property type="match status" value="1"/>
</dbReference>
<keyword evidence="9" id="KW-1185">Reference proteome</keyword>
<dbReference type="AlphaFoldDB" id="A0A1W6CXN4"/>
<feature type="transmembrane region" description="Helical" evidence="6">
    <location>
        <begin position="160"/>
        <end position="177"/>
    </location>
</feature>
<dbReference type="KEGG" id="pcon:B0A89_08285"/>
<keyword evidence="3 6" id="KW-0812">Transmembrane</keyword>
<evidence type="ECO:0000256" key="1">
    <source>
        <dbReference type="ARBA" id="ARBA00004141"/>
    </source>
</evidence>
<dbReference type="EMBL" id="CP020612">
    <property type="protein sequence ID" value="ARJ69621.1"/>
    <property type="molecule type" value="Genomic_DNA"/>
</dbReference>
<dbReference type="InterPro" id="IPR000620">
    <property type="entry name" value="EamA_dom"/>
</dbReference>
<evidence type="ECO:0000256" key="5">
    <source>
        <dbReference type="ARBA" id="ARBA00023136"/>
    </source>
</evidence>
<name>A0A1W6CXN4_9RHOB</name>
<reference evidence="8 9" key="1">
    <citation type="submission" date="2017-03" db="EMBL/GenBank/DDBJ databases">
        <title>Genome sequence of Paracoccus contaminans isolated from a water microcosm.</title>
        <authorList>
            <person name="Aurass P."/>
            <person name="Karste S."/>
            <person name="Trost E."/>
            <person name="Glaeser S.P."/>
            <person name="Kaempfer P."/>
            <person name="Flieger A."/>
        </authorList>
    </citation>
    <scope>NUCLEOTIDE SEQUENCE [LARGE SCALE GENOMIC DNA]</scope>
    <source>
        <strain evidence="9">RKI 16-01929T\LMG 29738T\CCM 8701T\CIP 111112T</strain>
    </source>
</reference>
<feature type="domain" description="EamA" evidence="7">
    <location>
        <begin position="160"/>
        <end position="286"/>
    </location>
</feature>
<keyword evidence="4 6" id="KW-1133">Transmembrane helix</keyword>
<dbReference type="RefSeq" id="WP_085377736.1">
    <property type="nucleotide sequence ID" value="NZ_CP020612.1"/>
</dbReference>
<dbReference type="InterPro" id="IPR037185">
    <property type="entry name" value="EmrE-like"/>
</dbReference>
<feature type="transmembrane region" description="Helical" evidence="6">
    <location>
        <begin position="189"/>
        <end position="208"/>
    </location>
</feature>
<dbReference type="Pfam" id="PF00892">
    <property type="entry name" value="EamA"/>
    <property type="match status" value="2"/>
</dbReference>
<sequence length="303" mass="31159">MATTPSIAAPRADRGNLRAAGWMTGAMAMFAIEDAAIKFLGAGIGPGQIVAVIGACGLAVFWMLLVRQGGRLLTRDLLRPVVVLRNMGELLGTLCFVSALSLSDLASASAILQALPLALVLGAALFLGERVGWRRWAAILAGFAGVLLIVRPGAAGFQPASLLALIAVAGLALRDLATRRMPRAVRSHLLSASAYGVMVPGGLVLAAAQGERFALPDGAGAAGFAVAALSGVLGYAMMVRATRAGEASAVAPFRYTRLLFALTLAVAVFAERPDPLTLAGAGVIVGAGGFAMWREFRRARGRA</sequence>
<keyword evidence="5 6" id="KW-0472">Membrane</keyword>
<feature type="transmembrane region" description="Helical" evidence="6">
    <location>
        <begin position="77"/>
        <end position="99"/>
    </location>
</feature>
<dbReference type="OrthoDB" id="7165334at2"/>
<evidence type="ECO:0000256" key="6">
    <source>
        <dbReference type="SAM" id="Phobius"/>
    </source>
</evidence>
<evidence type="ECO:0000313" key="8">
    <source>
        <dbReference type="EMBL" id="ARJ69621.1"/>
    </source>
</evidence>
<feature type="transmembrane region" description="Helical" evidence="6">
    <location>
        <begin position="136"/>
        <end position="154"/>
    </location>
</feature>
<comment type="similarity">
    <text evidence="2">Belongs to the drug/metabolite transporter (DMT) superfamily. 10 TMS drug/metabolite exporter (DME) (TC 2.A.7.3) family.</text>
</comment>
<dbReference type="GO" id="GO:0016020">
    <property type="term" value="C:membrane"/>
    <property type="evidence" value="ECO:0007669"/>
    <property type="project" value="UniProtKB-SubCell"/>
</dbReference>
<comment type="subcellular location">
    <subcellularLocation>
        <location evidence="1">Membrane</location>
        <topology evidence="1">Multi-pass membrane protein</topology>
    </subcellularLocation>
</comment>